<dbReference type="PANTHER" id="PTHR43441">
    <property type="entry name" value="RIBOSOMAL-PROTEIN-SERINE ACETYLTRANSFERASE"/>
    <property type="match status" value="1"/>
</dbReference>
<dbReference type="PANTHER" id="PTHR43441:SF10">
    <property type="entry name" value="ACETYLTRANSFERASE"/>
    <property type="match status" value="1"/>
</dbReference>
<proteinExistence type="predicted"/>
<evidence type="ECO:0000313" key="3">
    <source>
        <dbReference type="Proteomes" id="UP000621560"/>
    </source>
</evidence>
<evidence type="ECO:0000313" key="2">
    <source>
        <dbReference type="EMBL" id="MBD2848553.1"/>
    </source>
</evidence>
<dbReference type="SUPFAM" id="SSF55729">
    <property type="entry name" value="Acyl-CoA N-acyltransferases (Nat)"/>
    <property type="match status" value="1"/>
</dbReference>
<keyword evidence="3" id="KW-1185">Reference proteome</keyword>
<dbReference type="GO" id="GO:1990189">
    <property type="term" value="F:protein N-terminal-serine acetyltransferase activity"/>
    <property type="evidence" value="ECO:0007669"/>
    <property type="project" value="TreeGrafter"/>
</dbReference>
<protein>
    <submittedName>
        <fullName evidence="2">GNAT family N-acetyltransferase</fullName>
    </submittedName>
</protein>
<dbReference type="Gene3D" id="3.40.630.30">
    <property type="match status" value="1"/>
</dbReference>
<evidence type="ECO:0000259" key="1">
    <source>
        <dbReference type="PROSITE" id="PS51186"/>
    </source>
</evidence>
<dbReference type="GO" id="GO:0005737">
    <property type="term" value="C:cytoplasm"/>
    <property type="evidence" value="ECO:0007669"/>
    <property type="project" value="TreeGrafter"/>
</dbReference>
<comment type="caution">
    <text evidence="2">The sequence shown here is derived from an EMBL/GenBank/DDBJ whole genome shotgun (WGS) entry which is preliminary data.</text>
</comment>
<dbReference type="InterPro" id="IPR051908">
    <property type="entry name" value="Ribosomal_N-acetyltransferase"/>
</dbReference>
<accession>A0A927GUD3</accession>
<dbReference type="AlphaFoldDB" id="A0A927GUD3"/>
<name>A0A927GUD3_9BACL</name>
<organism evidence="2 3">
    <name type="scientific">Paenibacillus sabuli</name>
    <dbReference type="NCBI Taxonomy" id="2772509"/>
    <lineage>
        <taxon>Bacteria</taxon>
        <taxon>Bacillati</taxon>
        <taxon>Bacillota</taxon>
        <taxon>Bacilli</taxon>
        <taxon>Bacillales</taxon>
        <taxon>Paenibacillaceae</taxon>
        <taxon>Paenibacillus</taxon>
    </lineage>
</organism>
<reference evidence="2" key="1">
    <citation type="submission" date="2020-09" db="EMBL/GenBank/DDBJ databases">
        <title>A novel bacterium of genus Paenibacillus, isolated from South China Sea.</title>
        <authorList>
            <person name="Huang H."/>
            <person name="Mo K."/>
            <person name="Hu Y."/>
        </authorList>
    </citation>
    <scope>NUCLEOTIDE SEQUENCE</scope>
    <source>
        <strain evidence="2">IB182496</strain>
    </source>
</reference>
<dbReference type="InterPro" id="IPR016181">
    <property type="entry name" value="Acyl_CoA_acyltransferase"/>
</dbReference>
<dbReference type="Pfam" id="PF13302">
    <property type="entry name" value="Acetyltransf_3"/>
    <property type="match status" value="1"/>
</dbReference>
<dbReference type="Proteomes" id="UP000621560">
    <property type="component" value="Unassembled WGS sequence"/>
</dbReference>
<dbReference type="EMBL" id="JACXIZ010000074">
    <property type="protein sequence ID" value="MBD2848553.1"/>
    <property type="molecule type" value="Genomic_DNA"/>
</dbReference>
<dbReference type="InterPro" id="IPR000182">
    <property type="entry name" value="GNAT_dom"/>
</dbReference>
<sequence length="192" mass="22228">MRKSAPHERSRDTVNIWEGAKVRLRPIRTEDWQAFHVGEQDSEAARLFDAIYFPRSEEGSRAWAAQHGQRRAIGDDMTLAIETTEGELAGRISAHGCSARHGHFKYGVLVFRPHWRRGYGAEAVRLLLRYYFEELRYERASAHVYAFNEGSIALQERLGFQLEGRLRSMIYTGGTYHDEYVYGLLREEFTLA</sequence>
<feature type="domain" description="N-acetyltransferase" evidence="1">
    <location>
        <begin position="22"/>
        <end position="187"/>
    </location>
</feature>
<dbReference type="PROSITE" id="PS51186">
    <property type="entry name" value="GNAT"/>
    <property type="match status" value="1"/>
</dbReference>
<dbReference type="GO" id="GO:0008999">
    <property type="term" value="F:protein-N-terminal-alanine acetyltransferase activity"/>
    <property type="evidence" value="ECO:0007669"/>
    <property type="project" value="TreeGrafter"/>
</dbReference>
<gene>
    <name evidence="2" type="ORF">IDH44_25525</name>
</gene>